<dbReference type="AlphaFoldDB" id="A0AAE0KIW9"/>
<accession>A0AAE0KIW9</accession>
<dbReference type="EMBL" id="JAULSW010000006">
    <property type="protein sequence ID" value="KAK3377514.1"/>
    <property type="molecule type" value="Genomic_DNA"/>
</dbReference>
<sequence>MATNTPEPTPPPDSAGSAISLGGDTGLRKRPNAICSRNGIAEILDVIEQLSAAEIASCVVGANALRYYGAERGQDEWELCVLDEQLEAARLIFTQQTPVSTPATAPVPTPAPSPAMDDEKEVETPDPIPDTETSRKYEPATLASYPTPGSLRHTFPSFHLRGYVFYFTLIPSSDSFIDPTSWEHVEKSKTGVPYASLIPFARSLLVQREASDIAQLIDGMHLNIAWGRENLNLRDLKAESFKFDEGRAVKLRLHGCKVSFAPDKEVDEIWLKEAGDEARQKRMAGGGGGGSGGKKGRFLTRWRAPKREPEDPRHKDRDDV</sequence>
<feature type="compositionally biased region" description="Gly residues" evidence="1">
    <location>
        <begin position="284"/>
        <end position="293"/>
    </location>
</feature>
<evidence type="ECO:0000256" key="1">
    <source>
        <dbReference type="SAM" id="MobiDB-lite"/>
    </source>
</evidence>
<comment type="caution">
    <text evidence="2">The sequence shown here is derived from an EMBL/GenBank/DDBJ whole genome shotgun (WGS) entry which is preliminary data.</text>
</comment>
<evidence type="ECO:0000313" key="3">
    <source>
        <dbReference type="Proteomes" id="UP001285441"/>
    </source>
</evidence>
<reference evidence="2" key="2">
    <citation type="submission" date="2023-06" db="EMBL/GenBank/DDBJ databases">
        <authorList>
            <consortium name="Lawrence Berkeley National Laboratory"/>
            <person name="Haridas S."/>
            <person name="Hensen N."/>
            <person name="Bonometti L."/>
            <person name="Westerberg I."/>
            <person name="Brannstrom I.O."/>
            <person name="Guillou S."/>
            <person name="Cros-Aarteil S."/>
            <person name="Calhoun S."/>
            <person name="Kuo A."/>
            <person name="Mondo S."/>
            <person name="Pangilinan J."/>
            <person name="Riley R."/>
            <person name="LaButti K."/>
            <person name="Andreopoulos B."/>
            <person name="Lipzen A."/>
            <person name="Chen C."/>
            <person name="Yanf M."/>
            <person name="Daum C."/>
            <person name="Ng V."/>
            <person name="Clum A."/>
            <person name="Steindorff A."/>
            <person name="Ohm R."/>
            <person name="Martin F."/>
            <person name="Silar P."/>
            <person name="Natvig D."/>
            <person name="Lalanne C."/>
            <person name="Gautier V."/>
            <person name="Ament-velasquez S.L."/>
            <person name="Kruys A."/>
            <person name="Hutchinson M.I."/>
            <person name="Powell A.J."/>
            <person name="Barry K."/>
            <person name="Miller A.N."/>
            <person name="Grigoriev I.V."/>
            <person name="Debuchy R."/>
            <person name="Gladieux P."/>
            <person name="Thoren M.H."/>
            <person name="Johannesson H."/>
        </authorList>
    </citation>
    <scope>NUCLEOTIDE SEQUENCE</scope>
    <source>
        <strain evidence="2">CBS 232.78</strain>
    </source>
</reference>
<feature type="compositionally biased region" description="Basic and acidic residues" evidence="1">
    <location>
        <begin position="305"/>
        <end position="320"/>
    </location>
</feature>
<proteinExistence type="predicted"/>
<protein>
    <submittedName>
        <fullName evidence="2">Uncharacterized protein</fullName>
    </submittedName>
</protein>
<feature type="region of interest" description="Disordered" evidence="1">
    <location>
        <begin position="97"/>
        <end position="135"/>
    </location>
</feature>
<gene>
    <name evidence="2" type="ORF">B0H63DRAFT_524802</name>
</gene>
<keyword evidence="3" id="KW-1185">Reference proteome</keyword>
<feature type="region of interest" description="Disordered" evidence="1">
    <location>
        <begin position="1"/>
        <end position="23"/>
    </location>
</feature>
<feature type="compositionally biased region" description="Basic residues" evidence="1">
    <location>
        <begin position="294"/>
        <end position="304"/>
    </location>
</feature>
<evidence type="ECO:0000313" key="2">
    <source>
        <dbReference type="EMBL" id="KAK3377514.1"/>
    </source>
</evidence>
<organism evidence="2 3">
    <name type="scientific">Podospora didyma</name>
    <dbReference type="NCBI Taxonomy" id="330526"/>
    <lineage>
        <taxon>Eukaryota</taxon>
        <taxon>Fungi</taxon>
        <taxon>Dikarya</taxon>
        <taxon>Ascomycota</taxon>
        <taxon>Pezizomycotina</taxon>
        <taxon>Sordariomycetes</taxon>
        <taxon>Sordariomycetidae</taxon>
        <taxon>Sordariales</taxon>
        <taxon>Podosporaceae</taxon>
        <taxon>Podospora</taxon>
    </lineage>
</organism>
<dbReference type="Proteomes" id="UP001285441">
    <property type="component" value="Unassembled WGS sequence"/>
</dbReference>
<reference evidence="2" key="1">
    <citation type="journal article" date="2023" name="Mol. Phylogenet. Evol.">
        <title>Genome-scale phylogeny and comparative genomics of the fungal order Sordariales.</title>
        <authorList>
            <person name="Hensen N."/>
            <person name="Bonometti L."/>
            <person name="Westerberg I."/>
            <person name="Brannstrom I.O."/>
            <person name="Guillou S."/>
            <person name="Cros-Aarteil S."/>
            <person name="Calhoun S."/>
            <person name="Haridas S."/>
            <person name="Kuo A."/>
            <person name="Mondo S."/>
            <person name="Pangilinan J."/>
            <person name="Riley R."/>
            <person name="LaButti K."/>
            <person name="Andreopoulos B."/>
            <person name="Lipzen A."/>
            <person name="Chen C."/>
            <person name="Yan M."/>
            <person name="Daum C."/>
            <person name="Ng V."/>
            <person name="Clum A."/>
            <person name="Steindorff A."/>
            <person name="Ohm R.A."/>
            <person name="Martin F."/>
            <person name="Silar P."/>
            <person name="Natvig D.O."/>
            <person name="Lalanne C."/>
            <person name="Gautier V."/>
            <person name="Ament-Velasquez S.L."/>
            <person name="Kruys A."/>
            <person name="Hutchinson M.I."/>
            <person name="Powell A.J."/>
            <person name="Barry K."/>
            <person name="Miller A.N."/>
            <person name="Grigoriev I.V."/>
            <person name="Debuchy R."/>
            <person name="Gladieux P."/>
            <person name="Hiltunen Thoren M."/>
            <person name="Johannesson H."/>
        </authorList>
    </citation>
    <scope>NUCLEOTIDE SEQUENCE</scope>
    <source>
        <strain evidence="2">CBS 232.78</strain>
    </source>
</reference>
<name>A0AAE0KIW9_9PEZI</name>
<feature type="region of interest" description="Disordered" evidence="1">
    <location>
        <begin position="277"/>
        <end position="320"/>
    </location>
</feature>